<dbReference type="PROSITE" id="PS00485">
    <property type="entry name" value="A_DEAMINASE"/>
    <property type="match status" value="1"/>
</dbReference>
<dbReference type="SUPFAM" id="SSF51556">
    <property type="entry name" value="Metallo-dependent hydrolases"/>
    <property type="match status" value="1"/>
</dbReference>
<evidence type="ECO:0000256" key="9">
    <source>
        <dbReference type="HAMAP-Rule" id="MF_00540"/>
    </source>
</evidence>
<dbReference type="GO" id="GO:0009168">
    <property type="term" value="P:purine ribonucleoside monophosphate biosynthetic process"/>
    <property type="evidence" value="ECO:0007669"/>
    <property type="project" value="UniProtKB-UniRule"/>
</dbReference>
<comment type="function">
    <text evidence="9">Catalyzes the hydrolytic deamination of adenosine and 2-deoxyadenosine.</text>
</comment>
<comment type="caution">
    <text evidence="11">The sequence shown here is derived from an EMBL/GenBank/DDBJ whole genome shotgun (WGS) entry which is preliminary data.</text>
</comment>
<evidence type="ECO:0000256" key="7">
    <source>
        <dbReference type="ARBA" id="ARBA00047989"/>
    </source>
</evidence>
<dbReference type="InterPro" id="IPR006330">
    <property type="entry name" value="Ado/ade_deaminase"/>
</dbReference>
<dbReference type="PANTHER" id="PTHR11409:SF43">
    <property type="entry name" value="ADENOSINE DEAMINASE"/>
    <property type="match status" value="1"/>
</dbReference>
<reference evidence="11 12" key="1">
    <citation type="submission" date="2015-07" db="EMBL/GenBank/DDBJ databases">
        <title>ATOL: Assembling a taxonomically balanced genome-scale reconstruction of the evolutionary history of the Enterobacteriaceae.</title>
        <authorList>
            <person name="Plunkett G.III."/>
            <person name="Neeno-Eckwall E.C."/>
            <person name="Glasner J.D."/>
            <person name="Perna N.T."/>
        </authorList>
    </citation>
    <scope>NUCLEOTIDE SEQUENCE [LARGE SCALE GENOMIC DNA]</scope>
    <source>
        <strain evidence="11 12">ATCC 35017</strain>
    </source>
</reference>
<keyword evidence="4 9" id="KW-0862">Zinc</keyword>
<sequence>MINHTIPLTDLHRHLDGNIRPQTILSLARQHNIALPADELEALRPHVQVLSNQPDLLGFLQKLDWGVAVLADLAACYRVAFENVEDAYHAGIDYAELRFSPYYMAMKHQLPIDGVVEAVIAGIQAGVKKYPIKINLIGILSRTFGREACQQELDGLLAHKDHICALDLAGDELGFPGELFHSHFTQAKDAGWHITVHAGEAAGPASIWQAINQLGAERIGHGVKAIQDPQLMDYLVAQEIGIESCLTSNLQTSTVASLAEHPLRKFLADQVIVSINTDDPAVQGIEIAHEYQLAASDAGLTPAEILQAQRNGLRMAFLSATEKQQLIEIAAQRK</sequence>
<feature type="site" description="Important for catalytic activity" evidence="9">
    <location>
        <position position="221"/>
    </location>
</feature>
<keyword evidence="3 9" id="KW-0378">Hydrolase</keyword>
<evidence type="ECO:0000313" key="12">
    <source>
        <dbReference type="Proteomes" id="UP000053226"/>
    </source>
</evidence>
<dbReference type="Proteomes" id="UP000053226">
    <property type="component" value="Unassembled WGS sequence"/>
</dbReference>
<protein>
    <recommendedName>
        <fullName evidence="1 9">Adenosine deaminase</fullName>
        <ecNumber evidence="1 9">3.5.4.4</ecNumber>
    </recommendedName>
    <alternativeName>
        <fullName evidence="6 9">Adenosine aminohydrolase</fullName>
    </alternativeName>
</protein>
<evidence type="ECO:0000256" key="4">
    <source>
        <dbReference type="ARBA" id="ARBA00022833"/>
    </source>
</evidence>
<feature type="active site" description="Proton donor" evidence="9">
    <location>
        <position position="200"/>
    </location>
</feature>
<dbReference type="GO" id="GO:0004000">
    <property type="term" value="F:adenosine deaminase activity"/>
    <property type="evidence" value="ECO:0007669"/>
    <property type="project" value="UniProtKB-UniRule"/>
</dbReference>
<dbReference type="NCBIfam" id="NF006846">
    <property type="entry name" value="PRK09358.1-1"/>
    <property type="match status" value="1"/>
</dbReference>
<dbReference type="HAMAP" id="MF_00540">
    <property type="entry name" value="A_deaminase"/>
    <property type="match status" value="1"/>
</dbReference>
<feature type="binding site" evidence="9">
    <location>
        <position position="170"/>
    </location>
    <ligand>
        <name>substrate</name>
    </ligand>
</feature>
<evidence type="ECO:0000256" key="2">
    <source>
        <dbReference type="ARBA" id="ARBA00022723"/>
    </source>
</evidence>
<evidence type="ECO:0000256" key="5">
    <source>
        <dbReference type="ARBA" id="ARBA00023080"/>
    </source>
</evidence>
<feature type="binding site" evidence="9">
    <location>
        <position position="278"/>
    </location>
    <ligand>
        <name>Zn(2+)</name>
        <dbReference type="ChEBI" id="CHEBI:29105"/>
        <note>catalytic</note>
    </ligand>
</feature>
<feature type="binding site" evidence="9">
    <location>
        <position position="197"/>
    </location>
    <ligand>
        <name>Zn(2+)</name>
        <dbReference type="ChEBI" id="CHEBI:29105"/>
        <note>catalytic</note>
    </ligand>
</feature>
<keyword evidence="5 9" id="KW-0546">Nucleotide metabolism</keyword>
<dbReference type="RefSeq" id="WP_053908312.1">
    <property type="nucleotide sequence ID" value="NZ_CAWMUS010000018.1"/>
</dbReference>
<comment type="similarity">
    <text evidence="9">Belongs to the metallo-dependent hydrolases superfamily. Adenosine and AMP deaminases family. Adenosine deaminase subfamily.</text>
</comment>
<dbReference type="InterPro" id="IPR032466">
    <property type="entry name" value="Metal_Hydrolase"/>
</dbReference>
<feature type="binding site" evidence="9">
    <location>
        <position position="12"/>
    </location>
    <ligand>
        <name>Zn(2+)</name>
        <dbReference type="ChEBI" id="CHEBI:29105"/>
        <note>catalytic</note>
    </ligand>
</feature>
<feature type="binding site" evidence="9">
    <location>
        <position position="14"/>
    </location>
    <ligand>
        <name>substrate</name>
    </ligand>
</feature>
<feature type="binding site" evidence="9">
    <location>
        <position position="14"/>
    </location>
    <ligand>
        <name>Zn(2+)</name>
        <dbReference type="ChEBI" id="CHEBI:29105"/>
        <note>catalytic</note>
    </ligand>
</feature>
<proteinExistence type="inferred from homology"/>
<keyword evidence="2 9" id="KW-0479">Metal-binding</keyword>
<dbReference type="GO" id="GO:0006154">
    <property type="term" value="P:adenosine catabolic process"/>
    <property type="evidence" value="ECO:0007669"/>
    <property type="project" value="TreeGrafter"/>
</dbReference>
<comment type="cofactor">
    <cofactor evidence="9">
        <name>Zn(2+)</name>
        <dbReference type="ChEBI" id="CHEBI:29105"/>
    </cofactor>
    <text evidence="9">Binds 1 zinc ion per subunit.</text>
</comment>
<dbReference type="CDD" id="cd01320">
    <property type="entry name" value="ADA"/>
    <property type="match status" value="1"/>
</dbReference>
<evidence type="ECO:0000256" key="1">
    <source>
        <dbReference type="ARBA" id="ARBA00012784"/>
    </source>
</evidence>
<feature type="domain" description="Adenosine deaminase" evidence="10">
    <location>
        <begin position="7"/>
        <end position="328"/>
    </location>
</feature>
<comment type="catalytic activity">
    <reaction evidence="7">
        <text>adenosine + H2O + H(+) = inosine + NH4(+)</text>
        <dbReference type="Rhea" id="RHEA:24408"/>
        <dbReference type="ChEBI" id="CHEBI:15377"/>
        <dbReference type="ChEBI" id="CHEBI:15378"/>
        <dbReference type="ChEBI" id="CHEBI:16335"/>
        <dbReference type="ChEBI" id="CHEBI:17596"/>
        <dbReference type="ChEBI" id="CHEBI:28938"/>
        <dbReference type="EC" id="3.5.4.4"/>
    </reaction>
    <physiologicalReaction direction="left-to-right" evidence="7">
        <dbReference type="Rhea" id="RHEA:24409"/>
    </physiologicalReaction>
</comment>
<dbReference type="NCBIfam" id="TIGR01430">
    <property type="entry name" value="aden_deam"/>
    <property type="match status" value="1"/>
</dbReference>
<feature type="binding site" evidence="9">
    <location>
        <position position="279"/>
    </location>
    <ligand>
        <name>substrate</name>
    </ligand>
</feature>
<feature type="binding site" evidence="9">
    <location>
        <position position="16"/>
    </location>
    <ligand>
        <name>substrate</name>
    </ligand>
</feature>
<dbReference type="GO" id="GO:0046936">
    <property type="term" value="F:2'-deoxyadenosine deaminase activity"/>
    <property type="evidence" value="ECO:0007669"/>
    <property type="project" value="RHEA"/>
</dbReference>
<accession>A0A0N1KIH4</accession>
<organism evidence="11 12">
    <name type="scientific">Moellerella wisconsensis ATCC 35017</name>
    <dbReference type="NCBI Taxonomy" id="1354267"/>
    <lineage>
        <taxon>Bacteria</taxon>
        <taxon>Pseudomonadati</taxon>
        <taxon>Pseudomonadota</taxon>
        <taxon>Gammaproteobacteria</taxon>
        <taxon>Enterobacterales</taxon>
        <taxon>Morganellaceae</taxon>
        <taxon>Moellerella</taxon>
    </lineage>
</organism>
<gene>
    <name evidence="9" type="primary">add</name>
    <name evidence="11" type="ORF">M992_1932</name>
</gene>
<dbReference type="GO" id="GO:0046103">
    <property type="term" value="P:inosine biosynthetic process"/>
    <property type="evidence" value="ECO:0007669"/>
    <property type="project" value="TreeGrafter"/>
</dbReference>
<dbReference type="GO" id="GO:0043103">
    <property type="term" value="P:hypoxanthine salvage"/>
    <property type="evidence" value="ECO:0007669"/>
    <property type="project" value="TreeGrafter"/>
</dbReference>
<dbReference type="Gene3D" id="3.20.20.140">
    <property type="entry name" value="Metal-dependent hydrolases"/>
    <property type="match status" value="1"/>
</dbReference>
<dbReference type="OrthoDB" id="105475at2"/>
<comment type="catalytic activity">
    <reaction evidence="8">
        <text>2'-deoxyadenosine + H2O + H(+) = 2'-deoxyinosine + NH4(+)</text>
        <dbReference type="Rhea" id="RHEA:28190"/>
        <dbReference type="ChEBI" id="CHEBI:15377"/>
        <dbReference type="ChEBI" id="CHEBI:15378"/>
        <dbReference type="ChEBI" id="CHEBI:17256"/>
        <dbReference type="ChEBI" id="CHEBI:28938"/>
        <dbReference type="ChEBI" id="CHEBI:28997"/>
        <dbReference type="EC" id="3.5.4.4"/>
    </reaction>
    <physiologicalReaction direction="left-to-right" evidence="8">
        <dbReference type="Rhea" id="RHEA:28191"/>
    </physiologicalReaction>
</comment>
<dbReference type="InterPro" id="IPR028893">
    <property type="entry name" value="A_deaminase"/>
</dbReference>
<dbReference type="EMBL" id="LGAA01000018">
    <property type="protein sequence ID" value="KPD02775.1"/>
    <property type="molecule type" value="Genomic_DNA"/>
</dbReference>
<dbReference type="FunFam" id="3.20.20.140:FF:000009">
    <property type="entry name" value="Adenosine deaminase"/>
    <property type="match status" value="1"/>
</dbReference>
<dbReference type="Pfam" id="PF00962">
    <property type="entry name" value="A_deaminase"/>
    <property type="match status" value="1"/>
</dbReference>
<dbReference type="PANTHER" id="PTHR11409">
    <property type="entry name" value="ADENOSINE DEAMINASE"/>
    <property type="match status" value="1"/>
</dbReference>
<dbReference type="AlphaFoldDB" id="A0A0N1KIH4"/>
<dbReference type="InterPro" id="IPR001365">
    <property type="entry name" value="A_deaminase_dom"/>
</dbReference>
<evidence type="ECO:0000313" key="11">
    <source>
        <dbReference type="EMBL" id="KPD02775.1"/>
    </source>
</evidence>
<name>A0A0N1KIH4_9GAMM</name>
<evidence type="ECO:0000256" key="3">
    <source>
        <dbReference type="ARBA" id="ARBA00022801"/>
    </source>
</evidence>
<dbReference type="GO" id="GO:0009117">
    <property type="term" value="P:nucleotide metabolic process"/>
    <property type="evidence" value="ECO:0007669"/>
    <property type="project" value="UniProtKB-KW"/>
</dbReference>
<dbReference type="GO" id="GO:0005829">
    <property type="term" value="C:cytosol"/>
    <property type="evidence" value="ECO:0007669"/>
    <property type="project" value="TreeGrafter"/>
</dbReference>
<evidence type="ECO:0000256" key="6">
    <source>
        <dbReference type="ARBA" id="ARBA00031852"/>
    </source>
</evidence>
<evidence type="ECO:0000256" key="8">
    <source>
        <dbReference type="ARBA" id="ARBA00049213"/>
    </source>
</evidence>
<keyword evidence="12" id="KW-1185">Reference proteome</keyword>
<dbReference type="InterPro" id="IPR006650">
    <property type="entry name" value="A/AMP_deam_AS"/>
</dbReference>
<dbReference type="EC" id="3.5.4.4" evidence="1 9"/>
<dbReference type="GO" id="GO:0008270">
    <property type="term" value="F:zinc ion binding"/>
    <property type="evidence" value="ECO:0007669"/>
    <property type="project" value="UniProtKB-UniRule"/>
</dbReference>
<evidence type="ECO:0000259" key="10">
    <source>
        <dbReference type="Pfam" id="PF00962"/>
    </source>
</evidence>